<comment type="similarity">
    <text evidence="1">Belongs to the LysR transcriptional regulatory family.</text>
</comment>
<keyword evidence="4" id="KW-0804">Transcription</keyword>
<dbReference type="GO" id="GO:0006351">
    <property type="term" value="P:DNA-templated transcription"/>
    <property type="evidence" value="ECO:0007669"/>
    <property type="project" value="TreeGrafter"/>
</dbReference>
<dbReference type="InterPro" id="IPR005119">
    <property type="entry name" value="LysR_subst-bd"/>
</dbReference>
<dbReference type="InterPro" id="IPR058163">
    <property type="entry name" value="LysR-type_TF_proteobact-type"/>
</dbReference>
<dbReference type="Pfam" id="PF00126">
    <property type="entry name" value="HTH_1"/>
    <property type="match status" value="1"/>
</dbReference>
<keyword evidence="2" id="KW-0805">Transcription regulation</keyword>
<reference evidence="6 7" key="1">
    <citation type="submission" date="2020-08" db="EMBL/GenBank/DDBJ databases">
        <title>Oceanospirillum sp. nov. isolated from marine sediment.</title>
        <authorList>
            <person name="Ji X."/>
        </authorList>
    </citation>
    <scope>NUCLEOTIDE SEQUENCE [LARGE SCALE GENOMIC DNA]</scope>
    <source>
        <strain evidence="6 7">D5</strain>
    </source>
</reference>
<dbReference type="EMBL" id="JACJFM010000034">
    <property type="protein sequence ID" value="MBB1488758.1"/>
    <property type="molecule type" value="Genomic_DNA"/>
</dbReference>
<name>A0A839IUX7_9GAMM</name>
<dbReference type="FunFam" id="1.10.10.10:FF:000001">
    <property type="entry name" value="LysR family transcriptional regulator"/>
    <property type="match status" value="1"/>
</dbReference>
<evidence type="ECO:0000259" key="5">
    <source>
        <dbReference type="PROSITE" id="PS50931"/>
    </source>
</evidence>
<feature type="domain" description="HTH lysR-type" evidence="5">
    <location>
        <begin position="1"/>
        <end position="58"/>
    </location>
</feature>
<dbReference type="PANTHER" id="PTHR30537">
    <property type="entry name" value="HTH-TYPE TRANSCRIPTIONAL REGULATOR"/>
    <property type="match status" value="1"/>
</dbReference>
<dbReference type="CDD" id="cd08422">
    <property type="entry name" value="PBP2_CrgA_like"/>
    <property type="match status" value="1"/>
</dbReference>
<dbReference type="AlphaFoldDB" id="A0A839IUX7"/>
<dbReference type="Gene3D" id="3.40.190.290">
    <property type="match status" value="1"/>
</dbReference>
<dbReference type="InterPro" id="IPR000847">
    <property type="entry name" value="LysR_HTH_N"/>
</dbReference>
<dbReference type="Proteomes" id="UP000565262">
    <property type="component" value="Unassembled WGS sequence"/>
</dbReference>
<comment type="caution">
    <text evidence="6">The sequence shown here is derived from an EMBL/GenBank/DDBJ whole genome shotgun (WGS) entry which is preliminary data.</text>
</comment>
<dbReference type="SUPFAM" id="SSF53850">
    <property type="entry name" value="Periplasmic binding protein-like II"/>
    <property type="match status" value="1"/>
</dbReference>
<proteinExistence type="inferred from homology"/>
<gene>
    <name evidence="6" type="ORF">H4O21_19300</name>
</gene>
<dbReference type="InterPro" id="IPR036388">
    <property type="entry name" value="WH-like_DNA-bd_sf"/>
</dbReference>
<dbReference type="InterPro" id="IPR036390">
    <property type="entry name" value="WH_DNA-bd_sf"/>
</dbReference>
<dbReference type="PANTHER" id="PTHR30537:SF21">
    <property type="entry name" value="HTH-TYPE TRANSCRIPTIONAL REGULATOR SINR-RELATED"/>
    <property type="match status" value="1"/>
</dbReference>
<dbReference type="FunFam" id="3.40.190.290:FF:000001">
    <property type="entry name" value="Transcriptional regulator, LysR family"/>
    <property type="match status" value="1"/>
</dbReference>
<keyword evidence="3" id="KW-0238">DNA-binding</keyword>
<evidence type="ECO:0000256" key="4">
    <source>
        <dbReference type="ARBA" id="ARBA00023163"/>
    </source>
</evidence>
<evidence type="ECO:0000256" key="3">
    <source>
        <dbReference type="ARBA" id="ARBA00023125"/>
    </source>
</evidence>
<organism evidence="6 7">
    <name type="scientific">Oceanospirillum sediminis</name>
    <dbReference type="NCBI Taxonomy" id="2760088"/>
    <lineage>
        <taxon>Bacteria</taxon>
        <taxon>Pseudomonadati</taxon>
        <taxon>Pseudomonadota</taxon>
        <taxon>Gammaproteobacteria</taxon>
        <taxon>Oceanospirillales</taxon>
        <taxon>Oceanospirillaceae</taxon>
        <taxon>Oceanospirillum</taxon>
    </lineage>
</organism>
<dbReference type="Gene3D" id="1.10.10.10">
    <property type="entry name" value="Winged helix-like DNA-binding domain superfamily/Winged helix DNA-binding domain"/>
    <property type="match status" value="1"/>
</dbReference>
<dbReference type="SUPFAM" id="SSF46785">
    <property type="entry name" value="Winged helix' DNA-binding domain"/>
    <property type="match status" value="1"/>
</dbReference>
<dbReference type="GO" id="GO:0043565">
    <property type="term" value="F:sequence-specific DNA binding"/>
    <property type="evidence" value="ECO:0007669"/>
    <property type="project" value="TreeGrafter"/>
</dbReference>
<accession>A0A839IUX7</accession>
<dbReference type="RefSeq" id="WP_182810526.1">
    <property type="nucleotide sequence ID" value="NZ_JACJFM010000034.1"/>
</dbReference>
<dbReference type="PROSITE" id="PS50931">
    <property type="entry name" value="HTH_LYSR"/>
    <property type="match status" value="1"/>
</dbReference>
<dbReference type="GO" id="GO:0003700">
    <property type="term" value="F:DNA-binding transcription factor activity"/>
    <property type="evidence" value="ECO:0007669"/>
    <property type="project" value="InterPro"/>
</dbReference>
<evidence type="ECO:0000256" key="1">
    <source>
        <dbReference type="ARBA" id="ARBA00009437"/>
    </source>
</evidence>
<keyword evidence="7" id="KW-1185">Reference proteome</keyword>
<sequence length="311" mass="35169">MQHELLTLFVESAHRGSISAGGRVLGLSPAAASAAIKRLEKNLGVRLLERSTRSLSLTSAGEEYLSMIAPALEQLDEARLYIQEQQNTPKGDIRLSIPSDLGRSLIALWIMEFHQQYPDIRLHLSVSDRPVDLIDDSIDLAIRYGQLSDSSLISRLLLHNQRVLCASADYLQHHGIPTTPDELINHQCLTISAKSSFNQHWQLQHPEHGKRKVAIRNSLQSDDGNLIRLWALQGAGIALKSWTDVCQDIQTKKLIRVLPEWSSLNAPLQLIYVQKQLQPGRIRLLVDFLVKKFQYFEQSQEMNHSESRLLP</sequence>
<evidence type="ECO:0000313" key="7">
    <source>
        <dbReference type="Proteomes" id="UP000565262"/>
    </source>
</evidence>
<protein>
    <submittedName>
        <fullName evidence="6">LysR family transcriptional regulator</fullName>
    </submittedName>
</protein>
<evidence type="ECO:0000313" key="6">
    <source>
        <dbReference type="EMBL" id="MBB1488758.1"/>
    </source>
</evidence>
<evidence type="ECO:0000256" key="2">
    <source>
        <dbReference type="ARBA" id="ARBA00023015"/>
    </source>
</evidence>
<dbReference type="Pfam" id="PF03466">
    <property type="entry name" value="LysR_substrate"/>
    <property type="match status" value="1"/>
</dbReference>